<keyword evidence="2" id="KW-1185">Reference proteome</keyword>
<dbReference type="AlphaFoldDB" id="A0A8T1P8C4"/>
<sequence length="106" mass="12203">MKFKPLQHAYAIPRFHSTLQPLPGGFHRYEYNKQLPICMSHSQIRCVTHHLKRKPQVQAVPCKLHGSTSLIAKNFRGKRKCRPGISHKVDILRLLKIPRPSAPFST</sequence>
<protein>
    <submittedName>
        <fullName evidence="1">Uncharacterized protein</fullName>
    </submittedName>
</protein>
<comment type="caution">
    <text evidence="1">The sequence shown here is derived from an EMBL/GenBank/DDBJ whole genome shotgun (WGS) entry which is preliminary data.</text>
</comment>
<proteinExistence type="predicted"/>
<dbReference type="EMBL" id="CM031818">
    <property type="protein sequence ID" value="KAG6638011.1"/>
    <property type="molecule type" value="Genomic_DNA"/>
</dbReference>
<evidence type="ECO:0000313" key="1">
    <source>
        <dbReference type="EMBL" id="KAG6638011.1"/>
    </source>
</evidence>
<name>A0A8T1P8C4_CARIL</name>
<reference evidence="1" key="1">
    <citation type="submission" date="2020-12" db="EMBL/GenBank/DDBJ databases">
        <title>WGS assembly of Carya illinoinensis cv. Pawnee.</title>
        <authorList>
            <person name="Platts A."/>
            <person name="Shu S."/>
            <person name="Wright S."/>
            <person name="Barry K."/>
            <person name="Edger P."/>
            <person name="Pires J.C."/>
            <person name="Schmutz J."/>
        </authorList>
    </citation>
    <scope>NUCLEOTIDE SEQUENCE</scope>
    <source>
        <tissue evidence="1">Leaf</tissue>
    </source>
</reference>
<dbReference type="Proteomes" id="UP000811609">
    <property type="component" value="Chromosome 10"/>
</dbReference>
<organism evidence="1 2">
    <name type="scientific">Carya illinoinensis</name>
    <name type="common">Pecan</name>
    <dbReference type="NCBI Taxonomy" id="32201"/>
    <lineage>
        <taxon>Eukaryota</taxon>
        <taxon>Viridiplantae</taxon>
        <taxon>Streptophyta</taxon>
        <taxon>Embryophyta</taxon>
        <taxon>Tracheophyta</taxon>
        <taxon>Spermatophyta</taxon>
        <taxon>Magnoliopsida</taxon>
        <taxon>eudicotyledons</taxon>
        <taxon>Gunneridae</taxon>
        <taxon>Pentapetalae</taxon>
        <taxon>rosids</taxon>
        <taxon>fabids</taxon>
        <taxon>Fagales</taxon>
        <taxon>Juglandaceae</taxon>
        <taxon>Carya</taxon>
    </lineage>
</organism>
<evidence type="ECO:0000313" key="2">
    <source>
        <dbReference type="Proteomes" id="UP000811609"/>
    </source>
</evidence>
<accession>A0A8T1P8C4</accession>
<gene>
    <name evidence="1" type="ORF">CIPAW_10G005200</name>
</gene>